<dbReference type="PANTHER" id="PTHR43721">
    <property type="entry name" value="ELONGATION FACTOR TU-RELATED"/>
    <property type="match status" value="1"/>
</dbReference>
<dbReference type="PRINTS" id="PR00315">
    <property type="entry name" value="ELONGATNFCT"/>
</dbReference>
<evidence type="ECO:0000313" key="8">
    <source>
        <dbReference type="EMBL" id="KAJ8958578.1"/>
    </source>
</evidence>
<dbReference type="Gene3D" id="2.40.30.10">
    <property type="entry name" value="Translation factors"/>
    <property type="match status" value="2"/>
</dbReference>
<dbReference type="EMBL" id="JAPWTK010000016">
    <property type="protein sequence ID" value="KAJ8958578.1"/>
    <property type="molecule type" value="Genomic_DNA"/>
</dbReference>
<evidence type="ECO:0000256" key="5">
    <source>
        <dbReference type="ARBA" id="ARBA00022917"/>
    </source>
</evidence>
<evidence type="ECO:0000313" key="9">
    <source>
        <dbReference type="Proteomes" id="UP001162162"/>
    </source>
</evidence>
<keyword evidence="9" id="KW-1185">Reference proteome</keyword>
<reference evidence="8" key="1">
    <citation type="journal article" date="2023" name="Insect Mol. Biol.">
        <title>Genome sequencing provides insights into the evolution of gene families encoding plant cell wall-degrading enzymes in longhorned beetles.</title>
        <authorList>
            <person name="Shin N.R."/>
            <person name="Okamura Y."/>
            <person name="Kirsch R."/>
            <person name="Pauchet Y."/>
        </authorList>
    </citation>
    <scope>NUCLEOTIDE SEQUENCE</scope>
    <source>
        <strain evidence="8">AMC_N1</strain>
    </source>
</reference>
<keyword evidence="4" id="KW-0251">Elongation factor</keyword>
<dbReference type="GO" id="GO:0070125">
    <property type="term" value="P:mitochondrial translational elongation"/>
    <property type="evidence" value="ECO:0007669"/>
    <property type="project" value="TreeGrafter"/>
</dbReference>
<dbReference type="InterPro" id="IPR050055">
    <property type="entry name" value="EF-Tu_GTPase"/>
</dbReference>
<sequence>MAWLIILHTMTLIEPPKKKREVLQSMHLTLNIAQKNRHYAHTDCPGHADYIKNMISGASQMDGAILVVAATDGQMPQTREHLLLAKQVGINKIIVYVNKADLVDQELGKTGKETHAMTKEAYGDAAMRRSGVFEWHKLFREGRERAEDDDRSGRPWTSKTNENVSRVKNLLNDDRRMSMRMIADELSIPQTQPFEIVTENLAMGKVLELVELEIRELLEDFGFDGVNAPVIFGSALAALNENNSDIGENSIRRLLTVIDEFIPNPERDFVSPFMVPIDNAFLVPGRGTVVVGTVNRGILKKNAEAELLGFDKEIKTVVNDIQVFKKSVPESKSRSNSTNEGVSMIMPGEHGTIVLTLFWKMVMSNGQQFTIRENNITVATGIVTETLPNINIDTSLGKLVV</sequence>
<dbReference type="AlphaFoldDB" id="A0AAV8Z3G3"/>
<dbReference type="InterPro" id="IPR009000">
    <property type="entry name" value="Transl_B-barrel_sf"/>
</dbReference>
<dbReference type="GO" id="GO:0003746">
    <property type="term" value="F:translation elongation factor activity"/>
    <property type="evidence" value="ECO:0007669"/>
    <property type="project" value="UniProtKB-KW"/>
</dbReference>
<evidence type="ECO:0000256" key="6">
    <source>
        <dbReference type="ARBA" id="ARBA00023134"/>
    </source>
</evidence>
<proteinExistence type="inferred from homology"/>
<gene>
    <name evidence="8" type="ORF">NQ318_016299</name>
</gene>
<dbReference type="InterPro" id="IPR027417">
    <property type="entry name" value="P-loop_NTPase"/>
</dbReference>
<evidence type="ECO:0000256" key="4">
    <source>
        <dbReference type="ARBA" id="ARBA00022768"/>
    </source>
</evidence>
<dbReference type="Proteomes" id="UP001162162">
    <property type="component" value="Unassembled WGS sequence"/>
</dbReference>
<accession>A0AAV8Z3G3</accession>
<keyword evidence="3" id="KW-0547">Nucleotide-binding</keyword>
<dbReference type="SUPFAM" id="SSF50447">
    <property type="entry name" value="Translation proteins"/>
    <property type="match status" value="1"/>
</dbReference>
<evidence type="ECO:0000259" key="7">
    <source>
        <dbReference type="PROSITE" id="PS51722"/>
    </source>
</evidence>
<dbReference type="InterPro" id="IPR009001">
    <property type="entry name" value="Transl_elong_EF1A/Init_IF2_C"/>
</dbReference>
<dbReference type="GO" id="GO:0003924">
    <property type="term" value="F:GTPase activity"/>
    <property type="evidence" value="ECO:0007669"/>
    <property type="project" value="InterPro"/>
</dbReference>
<dbReference type="GO" id="GO:0005739">
    <property type="term" value="C:mitochondrion"/>
    <property type="evidence" value="ECO:0007669"/>
    <property type="project" value="TreeGrafter"/>
</dbReference>
<dbReference type="SUPFAM" id="SSF50465">
    <property type="entry name" value="EF-Tu/eEF-1alpha/eIF2-gamma C-terminal domain"/>
    <property type="match status" value="1"/>
</dbReference>
<name>A0AAV8Z3G3_9CUCU</name>
<dbReference type="PANTHER" id="PTHR43721:SF2">
    <property type="entry name" value="ELONGATION FACTOR TU, MITOCHONDRIAL"/>
    <property type="match status" value="1"/>
</dbReference>
<keyword evidence="6" id="KW-0342">GTP-binding</keyword>
<comment type="similarity">
    <text evidence="2">Belongs to the TRAFAC class translation factor GTPase superfamily. Classic translation factor GTPase family. EF-Tu/EF-1A subfamily.</text>
</comment>
<feature type="domain" description="Tr-type G" evidence="7">
    <location>
        <begin position="1"/>
        <end position="266"/>
    </location>
</feature>
<evidence type="ECO:0000256" key="1">
    <source>
        <dbReference type="ARBA" id="ARBA00004496"/>
    </source>
</evidence>
<comment type="subcellular location">
    <subcellularLocation>
        <location evidence="1">Cytoplasm</location>
    </subcellularLocation>
</comment>
<dbReference type="Pfam" id="PF03143">
    <property type="entry name" value="GTP_EFTU_D3"/>
    <property type="match status" value="1"/>
</dbReference>
<organism evidence="8 9">
    <name type="scientific">Aromia moschata</name>
    <dbReference type="NCBI Taxonomy" id="1265417"/>
    <lineage>
        <taxon>Eukaryota</taxon>
        <taxon>Metazoa</taxon>
        <taxon>Ecdysozoa</taxon>
        <taxon>Arthropoda</taxon>
        <taxon>Hexapoda</taxon>
        <taxon>Insecta</taxon>
        <taxon>Pterygota</taxon>
        <taxon>Neoptera</taxon>
        <taxon>Endopterygota</taxon>
        <taxon>Coleoptera</taxon>
        <taxon>Polyphaga</taxon>
        <taxon>Cucujiformia</taxon>
        <taxon>Chrysomeloidea</taxon>
        <taxon>Cerambycidae</taxon>
        <taxon>Cerambycinae</taxon>
        <taxon>Callichromatini</taxon>
        <taxon>Aromia</taxon>
    </lineage>
</organism>
<dbReference type="SUPFAM" id="SSF52540">
    <property type="entry name" value="P-loop containing nucleoside triphosphate hydrolases"/>
    <property type="match status" value="1"/>
</dbReference>
<dbReference type="InterPro" id="IPR004160">
    <property type="entry name" value="Transl_elong_EFTu/EF1A_C"/>
</dbReference>
<evidence type="ECO:0000256" key="2">
    <source>
        <dbReference type="ARBA" id="ARBA00007249"/>
    </source>
</evidence>
<dbReference type="InterPro" id="IPR000795">
    <property type="entry name" value="T_Tr_GTP-bd_dom"/>
</dbReference>
<comment type="caution">
    <text evidence="8">The sequence shown here is derived from an EMBL/GenBank/DDBJ whole genome shotgun (WGS) entry which is preliminary data.</text>
</comment>
<dbReference type="PROSITE" id="PS51722">
    <property type="entry name" value="G_TR_2"/>
    <property type="match status" value="1"/>
</dbReference>
<dbReference type="Gene3D" id="3.40.50.300">
    <property type="entry name" value="P-loop containing nucleotide triphosphate hydrolases"/>
    <property type="match status" value="2"/>
</dbReference>
<dbReference type="GO" id="GO:0005525">
    <property type="term" value="F:GTP binding"/>
    <property type="evidence" value="ECO:0007669"/>
    <property type="project" value="UniProtKB-KW"/>
</dbReference>
<keyword evidence="5" id="KW-0648">Protein biosynthesis</keyword>
<protein>
    <recommendedName>
        <fullName evidence="7">Tr-type G domain-containing protein</fullName>
    </recommendedName>
</protein>
<dbReference type="Pfam" id="PF00009">
    <property type="entry name" value="GTP_EFTU"/>
    <property type="match status" value="1"/>
</dbReference>
<evidence type="ECO:0000256" key="3">
    <source>
        <dbReference type="ARBA" id="ARBA00022741"/>
    </source>
</evidence>